<keyword evidence="2" id="KW-1185">Reference proteome</keyword>
<dbReference type="EMBL" id="VIGI01000002">
    <property type="protein sequence ID" value="KAB8303493.1"/>
    <property type="molecule type" value="Genomic_DNA"/>
</dbReference>
<comment type="caution">
    <text evidence="1">The sequence shown here is derived from an EMBL/GenBank/DDBJ whole genome shotgun (WGS) entry which is preliminary data.</text>
</comment>
<evidence type="ECO:0000313" key="1">
    <source>
        <dbReference type="EMBL" id="KAB8303493.1"/>
    </source>
</evidence>
<name>A0A5N6KI92_MONLA</name>
<evidence type="ECO:0000313" key="2">
    <source>
        <dbReference type="Proteomes" id="UP000326757"/>
    </source>
</evidence>
<dbReference type="Proteomes" id="UP000326757">
    <property type="component" value="Unassembled WGS sequence"/>
</dbReference>
<sequence>MTGSLIIRLINVAQPEEASSHYLMHLSCTRNDSFSIEKGRVRLTTRVLTRTPPDYIHSLHHPRSEQHEEDHRILATWQNIRLLSSSHENAKKKKVKENLKHGDGGLKATWRVKIQKMYILISDMASSLSSASRAEN</sequence>
<gene>
    <name evidence="1" type="ORF">EYC80_004907</name>
</gene>
<accession>A0A5N6KI92</accession>
<organism evidence="1 2">
    <name type="scientific">Monilinia laxa</name>
    <name type="common">Brown rot fungus</name>
    <name type="synonym">Sclerotinia laxa</name>
    <dbReference type="NCBI Taxonomy" id="61186"/>
    <lineage>
        <taxon>Eukaryota</taxon>
        <taxon>Fungi</taxon>
        <taxon>Dikarya</taxon>
        <taxon>Ascomycota</taxon>
        <taxon>Pezizomycotina</taxon>
        <taxon>Leotiomycetes</taxon>
        <taxon>Helotiales</taxon>
        <taxon>Sclerotiniaceae</taxon>
        <taxon>Monilinia</taxon>
    </lineage>
</organism>
<protein>
    <submittedName>
        <fullName evidence="1">Uncharacterized protein</fullName>
    </submittedName>
</protein>
<reference evidence="1 2" key="1">
    <citation type="submission" date="2019-06" db="EMBL/GenBank/DDBJ databases">
        <title>Genome Sequence of the Brown Rot Fungal Pathogen Monilinia laxa.</title>
        <authorList>
            <person name="De Miccolis Angelini R.M."/>
            <person name="Landi L."/>
            <person name="Abate D."/>
            <person name="Pollastro S."/>
            <person name="Romanazzi G."/>
            <person name="Faretra F."/>
        </authorList>
    </citation>
    <scope>NUCLEOTIDE SEQUENCE [LARGE SCALE GENOMIC DNA]</scope>
    <source>
        <strain evidence="1 2">Mlax316</strain>
    </source>
</reference>
<dbReference type="AlphaFoldDB" id="A0A5N6KI92"/>
<proteinExistence type="predicted"/>